<dbReference type="Proteomes" id="UP000601768">
    <property type="component" value="Unassembled WGS sequence"/>
</dbReference>
<keyword evidence="12" id="KW-1185">Reference proteome</keyword>
<dbReference type="Gene3D" id="3.30.700.10">
    <property type="entry name" value="Glycoprotein, Type 4 Pilin"/>
    <property type="match status" value="1"/>
</dbReference>
<evidence type="ECO:0000259" key="10">
    <source>
        <dbReference type="Pfam" id="PF08334"/>
    </source>
</evidence>
<dbReference type="RefSeq" id="WP_186505406.1">
    <property type="nucleotide sequence ID" value="NZ_JACNEP010000002.1"/>
</dbReference>
<evidence type="ECO:0000256" key="4">
    <source>
        <dbReference type="ARBA" id="ARBA00022475"/>
    </source>
</evidence>
<dbReference type="PANTHER" id="PTHR30093:SF45">
    <property type="entry name" value="TYPE II SECRETION SYSTEM CORE PROTEIN G"/>
    <property type="match status" value="1"/>
</dbReference>
<keyword evidence="6" id="KW-0997">Cell inner membrane</keyword>
<reference evidence="11" key="1">
    <citation type="journal article" date="2018" name="Int. J. Syst. Evol. Microbiol.">
        <title>Neptunicella marina gen. nov., sp. nov., isolated from surface seawater.</title>
        <authorList>
            <person name="Liu X."/>
            <person name="Lai Q."/>
            <person name="Du Y."/>
            <person name="Zhang X."/>
            <person name="Liu Z."/>
            <person name="Sun F."/>
            <person name="Shao Z."/>
        </authorList>
    </citation>
    <scope>NUCLEOTIDE SEQUENCE</scope>
    <source>
        <strain evidence="11">S27-2</strain>
    </source>
</reference>
<keyword evidence="5" id="KW-0488">Methylation</keyword>
<evidence type="ECO:0000256" key="3">
    <source>
        <dbReference type="ARBA" id="ARBA00020042"/>
    </source>
</evidence>
<evidence type="ECO:0000256" key="2">
    <source>
        <dbReference type="ARBA" id="ARBA00009984"/>
    </source>
</evidence>
<dbReference type="AlphaFoldDB" id="A0A8J6IRG2"/>
<comment type="subcellular location">
    <subcellularLocation>
        <location evidence="1">Cell inner membrane</location>
        <topology evidence="1">Single-pass membrane protein</topology>
    </subcellularLocation>
</comment>
<evidence type="ECO:0000256" key="6">
    <source>
        <dbReference type="ARBA" id="ARBA00022519"/>
    </source>
</evidence>
<evidence type="ECO:0000313" key="12">
    <source>
        <dbReference type="Proteomes" id="UP000601768"/>
    </source>
</evidence>
<accession>A0A8J6IRG2</accession>
<dbReference type="NCBIfam" id="TIGR02532">
    <property type="entry name" value="IV_pilin_GFxxxE"/>
    <property type="match status" value="1"/>
</dbReference>
<comment type="caution">
    <text evidence="11">The sequence shown here is derived from an EMBL/GenBank/DDBJ whole genome shotgun (WGS) entry which is preliminary data.</text>
</comment>
<keyword evidence="8" id="KW-1133">Transmembrane helix</keyword>
<name>A0A8J6IRG2_9ALTE</name>
<gene>
    <name evidence="11" type="primary">gspG</name>
    <name evidence="11" type="ORF">H8B19_03560</name>
</gene>
<dbReference type="InterPro" id="IPR012902">
    <property type="entry name" value="N_methyl_site"/>
</dbReference>
<evidence type="ECO:0000256" key="7">
    <source>
        <dbReference type="ARBA" id="ARBA00022692"/>
    </source>
</evidence>
<dbReference type="SUPFAM" id="SSF54523">
    <property type="entry name" value="Pili subunits"/>
    <property type="match status" value="1"/>
</dbReference>
<dbReference type="GO" id="GO:0015627">
    <property type="term" value="C:type II protein secretion system complex"/>
    <property type="evidence" value="ECO:0007669"/>
    <property type="project" value="InterPro"/>
</dbReference>
<sequence length="139" mass="15698">MKPTKQRGFSMIELLVVLVILGLLAGLVGPQFFGKVDDSKVRTAETQIKMFKMVLQTYRLDMGRYPNALQDLRTKPSDAGDYWRGPYLDESIPKDPWNNDYQYRRDSVAEQGFYLYSYGADGVAGGDDNNADVGYVPNL</sequence>
<evidence type="ECO:0000256" key="9">
    <source>
        <dbReference type="ARBA" id="ARBA00023136"/>
    </source>
</evidence>
<comment type="similarity">
    <text evidence="2">Belongs to the GSP G family.</text>
</comment>
<feature type="domain" description="Type II secretion system protein GspG C-terminal" evidence="10">
    <location>
        <begin position="32"/>
        <end position="134"/>
    </location>
</feature>
<reference evidence="11" key="2">
    <citation type="submission" date="2020-08" db="EMBL/GenBank/DDBJ databases">
        <authorList>
            <person name="Lai Q."/>
        </authorList>
    </citation>
    <scope>NUCLEOTIDE SEQUENCE</scope>
    <source>
        <strain evidence="11">S27-2</strain>
    </source>
</reference>
<dbReference type="PANTHER" id="PTHR30093">
    <property type="entry name" value="GENERAL SECRETION PATHWAY PROTEIN G"/>
    <property type="match status" value="1"/>
</dbReference>
<organism evidence="11 12">
    <name type="scientific">Neptunicella marina</name>
    <dbReference type="NCBI Taxonomy" id="2125989"/>
    <lineage>
        <taxon>Bacteria</taxon>
        <taxon>Pseudomonadati</taxon>
        <taxon>Pseudomonadota</taxon>
        <taxon>Gammaproteobacteria</taxon>
        <taxon>Alteromonadales</taxon>
        <taxon>Alteromonadaceae</taxon>
        <taxon>Neptunicella</taxon>
    </lineage>
</organism>
<dbReference type="Pfam" id="PF07963">
    <property type="entry name" value="N_methyl"/>
    <property type="match status" value="1"/>
</dbReference>
<keyword evidence="9" id="KW-0472">Membrane</keyword>
<dbReference type="InterPro" id="IPR000983">
    <property type="entry name" value="Bac_GSPG_pilin"/>
</dbReference>
<dbReference type="EMBL" id="JACNEP010000002">
    <property type="protein sequence ID" value="MBC3764939.1"/>
    <property type="molecule type" value="Genomic_DNA"/>
</dbReference>
<protein>
    <recommendedName>
        <fullName evidence="3">Type II secretion system core protein G</fullName>
    </recommendedName>
</protein>
<dbReference type="PRINTS" id="PR00813">
    <property type="entry name" value="BCTERIALGSPG"/>
</dbReference>
<evidence type="ECO:0000313" key="11">
    <source>
        <dbReference type="EMBL" id="MBC3764939.1"/>
    </source>
</evidence>
<keyword evidence="7" id="KW-0812">Transmembrane</keyword>
<dbReference type="Pfam" id="PF08334">
    <property type="entry name" value="T2SSG"/>
    <property type="match status" value="1"/>
</dbReference>
<evidence type="ECO:0000256" key="1">
    <source>
        <dbReference type="ARBA" id="ARBA00004377"/>
    </source>
</evidence>
<keyword evidence="4" id="KW-1003">Cell membrane</keyword>
<dbReference type="NCBIfam" id="TIGR01710">
    <property type="entry name" value="typeII_sec_gspG"/>
    <property type="match status" value="1"/>
</dbReference>
<dbReference type="InterPro" id="IPR045584">
    <property type="entry name" value="Pilin-like"/>
</dbReference>
<evidence type="ECO:0000256" key="8">
    <source>
        <dbReference type="ARBA" id="ARBA00022989"/>
    </source>
</evidence>
<dbReference type="GO" id="GO:0005886">
    <property type="term" value="C:plasma membrane"/>
    <property type="evidence" value="ECO:0007669"/>
    <property type="project" value="UniProtKB-SubCell"/>
</dbReference>
<evidence type="ECO:0000256" key="5">
    <source>
        <dbReference type="ARBA" id="ARBA00022481"/>
    </source>
</evidence>
<dbReference type="InterPro" id="IPR013545">
    <property type="entry name" value="T2SS_protein-GspG_C"/>
</dbReference>
<dbReference type="GO" id="GO:0015628">
    <property type="term" value="P:protein secretion by the type II secretion system"/>
    <property type="evidence" value="ECO:0007669"/>
    <property type="project" value="InterPro"/>
</dbReference>
<proteinExistence type="inferred from homology"/>
<dbReference type="InterPro" id="IPR010054">
    <property type="entry name" value="Type2_sec_GspG"/>
</dbReference>